<keyword evidence="3" id="KW-1185">Reference proteome</keyword>
<dbReference type="InterPro" id="IPR001036">
    <property type="entry name" value="Acrflvin-R"/>
</dbReference>
<proteinExistence type="predicted"/>
<dbReference type="PANTHER" id="PTHR32063:SF24">
    <property type="entry name" value="CATION EFFLUX SYSTEM (ACRB_ACRD_ACRF FAMILY)"/>
    <property type="match status" value="1"/>
</dbReference>
<protein>
    <submittedName>
        <fullName evidence="2">AcrB/AcrD/AcrF family protein</fullName>
    </submittedName>
</protein>
<gene>
    <name evidence="2" type="ORF">VU01_14321</name>
</gene>
<dbReference type="Proteomes" id="UP000288892">
    <property type="component" value="Unassembled WGS sequence"/>
</dbReference>
<sequence length="107" mass="12056">MTGYLWPPYLDESKARLKDKEERTRQDIRDMVLHGAQRRIRPALMTSATTILALIPILTSTGRGSDIMVPMAIPSFGGMLIAMLTVFVVPVLYCWVEEGRVKGSKKY</sequence>
<dbReference type="EMBL" id="MTKS01000432">
    <property type="protein sequence ID" value="RWX49914.1"/>
    <property type="molecule type" value="Genomic_DNA"/>
</dbReference>
<evidence type="ECO:0000313" key="2">
    <source>
        <dbReference type="EMBL" id="RWX49914.1"/>
    </source>
</evidence>
<dbReference type="PANTHER" id="PTHR32063">
    <property type="match status" value="1"/>
</dbReference>
<dbReference type="Pfam" id="PF00873">
    <property type="entry name" value="ACR_tran"/>
    <property type="match status" value="1"/>
</dbReference>
<keyword evidence="1" id="KW-0812">Transmembrane</keyword>
<dbReference type="Gene3D" id="1.20.1640.10">
    <property type="entry name" value="Multidrug efflux transporter AcrB transmembrane domain"/>
    <property type="match status" value="1"/>
</dbReference>
<keyword evidence="1" id="KW-1133">Transmembrane helix</keyword>
<dbReference type="SUPFAM" id="SSF82866">
    <property type="entry name" value="Multidrug efflux transporter AcrB transmembrane domain"/>
    <property type="match status" value="1"/>
</dbReference>
<feature type="transmembrane region" description="Helical" evidence="1">
    <location>
        <begin position="40"/>
        <end position="59"/>
    </location>
</feature>
<evidence type="ECO:0000256" key="1">
    <source>
        <dbReference type="SAM" id="Phobius"/>
    </source>
</evidence>
<name>A0A444JA23_9BACT</name>
<dbReference type="AlphaFoldDB" id="A0A444JA23"/>
<reference evidence="2 3" key="1">
    <citation type="submission" date="2017-01" db="EMBL/GenBank/DDBJ databases">
        <title>The cable genome- insights into the physiology and evolution of filamentous bacteria capable of sulfide oxidation via long distance electron transfer.</title>
        <authorList>
            <person name="Schreiber L."/>
            <person name="Bjerg J.T."/>
            <person name="Boggild A."/>
            <person name="Van De Vossenberg J."/>
            <person name="Meysman F."/>
            <person name="Nielsen L.P."/>
            <person name="Schramm A."/>
            <person name="Kjeldsen K.U."/>
        </authorList>
    </citation>
    <scope>NUCLEOTIDE SEQUENCE [LARGE SCALE GENOMIC DNA]</scope>
    <source>
        <strain evidence="2">A5</strain>
    </source>
</reference>
<accession>A0A444JA23</accession>
<dbReference type="GO" id="GO:0042910">
    <property type="term" value="F:xenobiotic transmembrane transporter activity"/>
    <property type="evidence" value="ECO:0007669"/>
    <property type="project" value="TreeGrafter"/>
</dbReference>
<keyword evidence="1" id="KW-0472">Membrane</keyword>
<feature type="transmembrane region" description="Helical" evidence="1">
    <location>
        <begin position="71"/>
        <end position="96"/>
    </location>
</feature>
<organism evidence="2 3">
    <name type="scientific">Candidatus Electrothrix marina</name>
    <dbReference type="NCBI Taxonomy" id="1859130"/>
    <lineage>
        <taxon>Bacteria</taxon>
        <taxon>Pseudomonadati</taxon>
        <taxon>Thermodesulfobacteriota</taxon>
        <taxon>Desulfobulbia</taxon>
        <taxon>Desulfobulbales</taxon>
        <taxon>Desulfobulbaceae</taxon>
        <taxon>Candidatus Electrothrix</taxon>
    </lineage>
</organism>
<dbReference type="GO" id="GO:0005886">
    <property type="term" value="C:plasma membrane"/>
    <property type="evidence" value="ECO:0007669"/>
    <property type="project" value="TreeGrafter"/>
</dbReference>
<comment type="caution">
    <text evidence="2">The sequence shown here is derived from an EMBL/GenBank/DDBJ whole genome shotgun (WGS) entry which is preliminary data.</text>
</comment>
<evidence type="ECO:0000313" key="3">
    <source>
        <dbReference type="Proteomes" id="UP000288892"/>
    </source>
</evidence>